<gene>
    <name evidence="8" type="ORF">GPM918_LOCUS20972</name>
    <name evidence="7" type="ORF">OVA965_LOCUS9621</name>
    <name evidence="10" type="ORF">SRO942_LOCUS20969</name>
    <name evidence="9" type="ORF">TMI583_LOCUS9622</name>
</gene>
<evidence type="ECO:0000256" key="2">
    <source>
        <dbReference type="ARBA" id="ARBA00022692"/>
    </source>
</evidence>
<dbReference type="EMBL" id="CAJOBA010003436">
    <property type="protein sequence ID" value="CAF3681740.1"/>
    <property type="molecule type" value="Genomic_DNA"/>
</dbReference>
<evidence type="ECO:0000256" key="5">
    <source>
        <dbReference type="SAM" id="Phobius"/>
    </source>
</evidence>
<dbReference type="Gene3D" id="1.20.1560.10">
    <property type="entry name" value="ABC transporter type 1, transmembrane domain"/>
    <property type="match status" value="1"/>
</dbReference>
<dbReference type="Proteomes" id="UP000681722">
    <property type="component" value="Unassembled WGS sequence"/>
</dbReference>
<comment type="caution">
    <text evidence="8">The sequence shown here is derived from an EMBL/GenBank/DDBJ whole genome shotgun (WGS) entry which is preliminary data.</text>
</comment>
<evidence type="ECO:0000256" key="4">
    <source>
        <dbReference type="ARBA" id="ARBA00023136"/>
    </source>
</evidence>
<proteinExistence type="predicted"/>
<evidence type="ECO:0000256" key="3">
    <source>
        <dbReference type="ARBA" id="ARBA00022989"/>
    </source>
</evidence>
<keyword evidence="3 5" id="KW-1133">Transmembrane helix</keyword>
<organism evidence="8 11">
    <name type="scientific">Didymodactylos carnosus</name>
    <dbReference type="NCBI Taxonomy" id="1234261"/>
    <lineage>
        <taxon>Eukaryota</taxon>
        <taxon>Metazoa</taxon>
        <taxon>Spiralia</taxon>
        <taxon>Gnathifera</taxon>
        <taxon>Rotifera</taxon>
        <taxon>Eurotatoria</taxon>
        <taxon>Bdelloidea</taxon>
        <taxon>Philodinida</taxon>
        <taxon>Philodinidae</taxon>
        <taxon>Didymodactylos</taxon>
    </lineage>
</organism>
<feature type="transmembrane region" description="Helical" evidence="5">
    <location>
        <begin position="21"/>
        <end position="44"/>
    </location>
</feature>
<dbReference type="OrthoDB" id="6500128at2759"/>
<feature type="domain" description="ABC transmembrane type-1" evidence="6">
    <location>
        <begin position="1"/>
        <end position="83"/>
    </location>
</feature>
<dbReference type="InterPro" id="IPR036640">
    <property type="entry name" value="ABC1_TM_sf"/>
</dbReference>
<evidence type="ECO:0000313" key="8">
    <source>
        <dbReference type="EMBL" id="CAF1146815.1"/>
    </source>
</evidence>
<dbReference type="EMBL" id="CAJNOK010003434">
    <property type="protein sequence ID" value="CAF0900964.1"/>
    <property type="molecule type" value="Genomic_DNA"/>
</dbReference>
<keyword evidence="2 5" id="KW-0812">Transmembrane</keyword>
<evidence type="ECO:0000313" key="7">
    <source>
        <dbReference type="EMBL" id="CAF0900964.1"/>
    </source>
</evidence>
<dbReference type="PANTHER" id="PTHR43394:SF27">
    <property type="entry name" value="ATP-DEPENDENT TRANSLOCASE ABCB1-LIKE"/>
    <property type="match status" value="1"/>
</dbReference>
<evidence type="ECO:0000313" key="11">
    <source>
        <dbReference type="Proteomes" id="UP000663829"/>
    </source>
</evidence>
<keyword evidence="4 5" id="KW-0472">Membrane</keyword>
<dbReference type="Proteomes" id="UP000682733">
    <property type="component" value="Unassembled WGS sequence"/>
</dbReference>
<dbReference type="PANTHER" id="PTHR43394">
    <property type="entry name" value="ATP-DEPENDENT PERMEASE MDL1, MITOCHONDRIAL"/>
    <property type="match status" value="1"/>
</dbReference>
<sequence length="83" mass="9288">MVMTSSCISSTTLAFVINWKLTLVILAVLPILIVTWLIFVKLTVLMTMNELKSYAKSGAIAQEIFSSIRTVLAYNGSQYEQLR</sequence>
<protein>
    <recommendedName>
        <fullName evidence="6">ABC transmembrane type-1 domain-containing protein</fullName>
    </recommendedName>
</protein>
<dbReference type="Proteomes" id="UP000663829">
    <property type="component" value="Unassembled WGS sequence"/>
</dbReference>
<dbReference type="GO" id="GO:0090374">
    <property type="term" value="P:oligopeptide export from mitochondrion"/>
    <property type="evidence" value="ECO:0007669"/>
    <property type="project" value="TreeGrafter"/>
</dbReference>
<dbReference type="AlphaFoldDB" id="A0A814SG37"/>
<evidence type="ECO:0000313" key="10">
    <source>
        <dbReference type="EMBL" id="CAF3910359.1"/>
    </source>
</evidence>
<dbReference type="EMBL" id="CAJOBC010006766">
    <property type="protein sequence ID" value="CAF3910359.1"/>
    <property type="molecule type" value="Genomic_DNA"/>
</dbReference>
<dbReference type="GO" id="GO:0015421">
    <property type="term" value="F:ABC-type oligopeptide transporter activity"/>
    <property type="evidence" value="ECO:0007669"/>
    <property type="project" value="TreeGrafter"/>
</dbReference>
<accession>A0A814SG37</accession>
<reference evidence="8" key="1">
    <citation type="submission" date="2021-02" db="EMBL/GenBank/DDBJ databases">
        <authorList>
            <person name="Nowell W R."/>
        </authorList>
    </citation>
    <scope>NUCLEOTIDE SEQUENCE</scope>
</reference>
<evidence type="ECO:0000259" key="6">
    <source>
        <dbReference type="PROSITE" id="PS50929"/>
    </source>
</evidence>
<dbReference type="InterPro" id="IPR039421">
    <property type="entry name" value="Type_1_exporter"/>
</dbReference>
<comment type="subcellular location">
    <subcellularLocation>
        <location evidence="1">Membrane</location>
        <topology evidence="1">Multi-pass membrane protein</topology>
    </subcellularLocation>
</comment>
<dbReference type="Pfam" id="PF00664">
    <property type="entry name" value="ABC_membrane"/>
    <property type="match status" value="1"/>
</dbReference>
<keyword evidence="11" id="KW-1185">Reference proteome</keyword>
<dbReference type="GO" id="GO:0005524">
    <property type="term" value="F:ATP binding"/>
    <property type="evidence" value="ECO:0007669"/>
    <property type="project" value="InterPro"/>
</dbReference>
<dbReference type="SUPFAM" id="SSF90123">
    <property type="entry name" value="ABC transporter transmembrane region"/>
    <property type="match status" value="1"/>
</dbReference>
<dbReference type="Proteomes" id="UP000677228">
    <property type="component" value="Unassembled WGS sequence"/>
</dbReference>
<dbReference type="GO" id="GO:0005743">
    <property type="term" value="C:mitochondrial inner membrane"/>
    <property type="evidence" value="ECO:0007669"/>
    <property type="project" value="TreeGrafter"/>
</dbReference>
<dbReference type="PROSITE" id="PS50929">
    <property type="entry name" value="ABC_TM1F"/>
    <property type="match status" value="1"/>
</dbReference>
<evidence type="ECO:0000256" key="1">
    <source>
        <dbReference type="ARBA" id="ARBA00004141"/>
    </source>
</evidence>
<dbReference type="EMBL" id="CAJNOQ010006766">
    <property type="protein sequence ID" value="CAF1146815.1"/>
    <property type="molecule type" value="Genomic_DNA"/>
</dbReference>
<evidence type="ECO:0000313" key="9">
    <source>
        <dbReference type="EMBL" id="CAF3681740.1"/>
    </source>
</evidence>
<name>A0A814SG37_9BILA</name>
<dbReference type="InterPro" id="IPR011527">
    <property type="entry name" value="ABC1_TM_dom"/>
</dbReference>